<name>A0A1H9TAW9_9CORY</name>
<dbReference type="Proteomes" id="UP000198929">
    <property type="component" value="Unassembled WGS sequence"/>
</dbReference>
<gene>
    <name evidence="1" type="ORF">SAMN05661109_01396</name>
</gene>
<organism evidence="1 2">
    <name type="scientific">Corynebacterium cystitidis DSM 20524</name>
    <dbReference type="NCBI Taxonomy" id="1121357"/>
    <lineage>
        <taxon>Bacteria</taxon>
        <taxon>Bacillati</taxon>
        <taxon>Actinomycetota</taxon>
        <taxon>Actinomycetes</taxon>
        <taxon>Mycobacteriales</taxon>
        <taxon>Corynebacteriaceae</taxon>
        <taxon>Corynebacterium</taxon>
    </lineage>
</organism>
<evidence type="ECO:0000313" key="1">
    <source>
        <dbReference type="EMBL" id="SER94460.1"/>
    </source>
</evidence>
<dbReference type="Pfam" id="PF11238">
    <property type="entry name" value="DUF3039"/>
    <property type="match status" value="1"/>
</dbReference>
<dbReference type="InterPro" id="IPR021400">
    <property type="entry name" value="DUF3039"/>
</dbReference>
<reference evidence="2" key="1">
    <citation type="submission" date="2016-10" db="EMBL/GenBank/DDBJ databases">
        <authorList>
            <person name="Varghese N."/>
            <person name="Submissions S."/>
        </authorList>
    </citation>
    <scope>NUCLEOTIDE SEQUENCE [LARGE SCALE GENOMIC DNA]</scope>
    <source>
        <strain evidence="2">DSM 20524</strain>
    </source>
</reference>
<dbReference type="EMBL" id="FOGQ01000005">
    <property type="protein sequence ID" value="SER94460.1"/>
    <property type="molecule type" value="Genomic_DNA"/>
</dbReference>
<dbReference type="AlphaFoldDB" id="A0A1H9TAW9"/>
<evidence type="ECO:0000313" key="2">
    <source>
        <dbReference type="Proteomes" id="UP000198929"/>
    </source>
</evidence>
<keyword evidence="2" id="KW-1185">Reference proteome</keyword>
<protein>
    <submittedName>
        <fullName evidence="1">Uncharacterized protein</fullName>
    </submittedName>
</protein>
<dbReference type="RefSeq" id="WP_092258213.1">
    <property type="nucleotide sequence ID" value="NZ_CP047199.1"/>
</dbReference>
<proteinExistence type="predicted"/>
<sequence length="337" mass="38582">MKRARPTLRLLREDLGETRFTYLADRCEEDPALFYGLSELDHPILIKAAECFTGEPGQDRHEGTIKSATQYTLFEIKSSQWRGGVWKDESGTAWVISVGLAKGGHRDYDDFYKRIERDHQSPETAAVILPNDTDRKLLLAEKANAVYLDWKLDIQRLVLAGLLSALDGHPSPQAVRLPDGEYPKVPSYEREVLTFRIEVDETSPLDEISIRFKLQPRWSSSKLGWQLQVFVLNAIYPPLYRWDALPNSLFYCCEEEGFWRNQARELSDSIDKKEVRLLAEDPHAHYLHKVDIEDSAQTGEAKRALCGTYVVSHRDTDGLEPCPECAQEYARLNKTIP</sequence>
<dbReference type="STRING" id="1121357.SAMN05661109_01396"/>
<accession>A0A1H9TAW9</accession>